<dbReference type="EnsemblMetazoa" id="G20834.7">
    <property type="protein sequence ID" value="G20834.7:cds"/>
    <property type="gene ID" value="G20834"/>
</dbReference>
<feature type="transmembrane region" description="Helical" evidence="1">
    <location>
        <begin position="144"/>
        <end position="162"/>
    </location>
</feature>
<proteinExistence type="predicted"/>
<dbReference type="EnsemblMetazoa" id="G20834.5">
    <property type="protein sequence ID" value="G20834.5:cds"/>
    <property type="gene ID" value="G20834"/>
</dbReference>
<dbReference type="EnsemblMetazoa" id="G20834.11">
    <property type="protein sequence ID" value="G20834.11:cds"/>
    <property type="gene ID" value="G20834"/>
</dbReference>
<feature type="transmembrane region" description="Helical" evidence="1">
    <location>
        <begin position="182"/>
        <end position="202"/>
    </location>
</feature>
<dbReference type="GO" id="GO:0016020">
    <property type="term" value="C:membrane"/>
    <property type="evidence" value="ECO:0007669"/>
    <property type="project" value="InterPro"/>
</dbReference>
<dbReference type="InterPro" id="IPR015449">
    <property type="entry name" value="K_chnl_Ca-activ_SK"/>
</dbReference>
<dbReference type="InterPro" id="IPR013099">
    <property type="entry name" value="K_chnl_dom"/>
</dbReference>
<dbReference type="SUPFAM" id="SSF81324">
    <property type="entry name" value="Voltage-gated potassium channels"/>
    <property type="match status" value="1"/>
</dbReference>
<feature type="transmembrane region" description="Helical" evidence="1">
    <location>
        <begin position="240"/>
        <end position="260"/>
    </location>
</feature>
<dbReference type="OMA" id="YHINEML"/>
<dbReference type="AlphaFoldDB" id="A0A8W8JT74"/>
<dbReference type="Gene3D" id="1.10.287.70">
    <property type="match status" value="2"/>
</dbReference>
<dbReference type="EnsemblMetazoa" id="G20834.1">
    <property type="protein sequence ID" value="G20834.1:cds"/>
    <property type="gene ID" value="G20834"/>
</dbReference>
<dbReference type="GO" id="GO:0016286">
    <property type="term" value="F:small conductance calcium-activated potassium channel activity"/>
    <property type="evidence" value="ECO:0007669"/>
    <property type="project" value="InterPro"/>
</dbReference>
<dbReference type="EnsemblMetazoa" id="G20834.8">
    <property type="protein sequence ID" value="G20834.8:cds"/>
    <property type="gene ID" value="G20834"/>
</dbReference>
<organism evidence="3 4">
    <name type="scientific">Magallana gigas</name>
    <name type="common">Pacific oyster</name>
    <name type="synonym">Crassostrea gigas</name>
    <dbReference type="NCBI Taxonomy" id="29159"/>
    <lineage>
        <taxon>Eukaryota</taxon>
        <taxon>Metazoa</taxon>
        <taxon>Spiralia</taxon>
        <taxon>Lophotrochozoa</taxon>
        <taxon>Mollusca</taxon>
        <taxon>Bivalvia</taxon>
        <taxon>Autobranchia</taxon>
        <taxon>Pteriomorphia</taxon>
        <taxon>Ostreida</taxon>
        <taxon>Ostreoidea</taxon>
        <taxon>Ostreidae</taxon>
        <taxon>Magallana</taxon>
    </lineage>
</organism>
<dbReference type="Pfam" id="PF07885">
    <property type="entry name" value="Ion_trans_2"/>
    <property type="match status" value="1"/>
</dbReference>
<dbReference type="InterPro" id="IPR036122">
    <property type="entry name" value="CaM-bd_dom_sf"/>
</dbReference>
<feature type="transmembrane region" description="Helical" evidence="1">
    <location>
        <begin position="71"/>
        <end position="92"/>
    </location>
</feature>
<keyword evidence="4" id="KW-1185">Reference proteome</keyword>
<feature type="transmembrane region" description="Helical" evidence="1">
    <location>
        <begin position="272"/>
        <end position="290"/>
    </location>
</feature>
<evidence type="ECO:0000313" key="3">
    <source>
        <dbReference type="EnsemblMetazoa" id="G20834.10:cds"/>
    </source>
</evidence>
<dbReference type="Proteomes" id="UP000005408">
    <property type="component" value="Unassembled WGS sequence"/>
</dbReference>
<dbReference type="Pfam" id="PF03530">
    <property type="entry name" value="SK_channel"/>
    <property type="match status" value="1"/>
</dbReference>
<dbReference type="EnsemblMetazoa" id="G20834.4">
    <property type="protein sequence ID" value="G20834.4:cds"/>
    <property type="gene ID" value="G20834"/>
</dbReference>
<keyword evidence="1" id="KW-1133">Transmembrane helix</keyword>
<evidence type="ECO:0000256" key="1">
    <source>
        <dbReference type="SAM" id="Phobius"/>
    </source>
</evidence>
<keyword evidence="1" id="KW-0812">Transmembrane</keyword>
<accession>A0A8W8JT74</accession>
<reference evidence="3" key="1">
    <citation type="submission" date="2022-08" db="UniProtKB">
        <authorList>
            <consortium name="EnsemblMetazoa"/>
        </authorList>
    </citation>
    <scope>IDENTIFICATION</scope>
    <source>
        <strain evidence="3">05x7-T-G4-1.051#20</strain>
    </source>
</reference>
<evidence type="ECO:0000313" key="4">
    <source>
        <dbReference type="Proteomes" id="UP000005408"/>
    </source>
</evidence>
<sequence>MSGYDCDNPNLPLCINDGLKMKYMGNTETKETPNVSRTSWPKTEAKLSLGQKIEYRRELLHRRRRIVDTEFTLAMIGIVLMVVETELFISYGMEKVSIASIVLKTIISVTTVILLFCICLNYYTGAKIKMVDAGLKEWYMATSYWHWFGLVLELLICSIHPIPGNIQLPYASPDGVRRTVSLDAVLSIVMVARLYLVAKFAVVHSVLLTDTSIYSIGALSKVKINTLFVFRAAMRNRPGQLLLMVMVSTFVVNTWAMRACELYYERGNYHKNSYLESMWLVAITFLTVGYGDRTPQSYCGRYISIVTGCMGVITTALLVAIIARYLQQTRSEKYVFNFVSRLQIENRKKTAAANAVKAVLRLHILRRYGDEFKGEIRKYEDKLKTSLNEIRCAREDKKVIGDDAVGIVDVAHTVDKIMNELDRKFADDKQNRERLQIIDHRLDAMETKLEKLCDMMSTISR</sequence>
<protein>
    <recommendedName>
        <fullName evidence="2">Potassium channel domain-containing protein</fullName>
    </recommendedName>
</protein>
<dbReference type="EnsemblMetazoa" id="G20834.2">
    <property type="protein sequence ID" value="G20834.2:cds"/>
    <property type="gene ID" value="G20834"/>
</dbReference>
<feature type="domain" description="Potassium channel" evidence="2">
    <location>
        <begin position="251"/>
        <end position="327"/>
    </location>
</feature>
<name>A0A8W8JT74_MAGGI</name>
<dbReference type="GO" id="GO:0005516">
    <property type="term" value="F:calmodulin binding"/>
    <property type="evidence" value="ECO:0007669"/>
    <property type="project" value="InterPro"/>
</dbReference>
<keyword evidence="1" id="KW-0472">Membrane</keyword>
<dbReference type="EnsemblMetazoa" id="G20834.3">
    <property type="protein sequence ID" value="G20834.3:cds"/>
    <property type="gene ID" value="G20834"/>
</dbReference>
<feature type="transmembrane region" description="Helical" evidence="1">
    <location>
        <begin position="98"/>
        <end position="123"/>
    </location>
</feature>
<evidence type="ECO:0000259" key="2">
    <source>
        <dbReference type="Pfam" id="PF07885"/>
    </source>
</evidence>
<dbReference type="PANTHER" id="PTHR10153">
    <property type="entry name" value="SMALL CONDUCTANCE CALCIUM-ACTIVATED POTASSIUM CHANNEL"/>
    <property type="match status" value="1"/>
</dbReference>
<dbReference type="EnsemblMetazoa" id="G20834.10">
    <property type="protein sequence ID" value="G20834.10:cds"/>
    <property type="gene ID" value="G20834"/>
</dbReference>
<dbReference type="EnsemblMetazoa" id="G20834.9">
    <property type="protein sequence ID" value="G20834.9:cds"/>
    <property type="gene ID" value="G20834"/>
</dbReference>
<dbReference type="EnsemblMetazoa" id="G20834.6">
    <property type="protein sequence ID" value="G20834.6:cds"/>
    <property type="gene ID" value="G20834"/>
</dbReference>
<dbReference type="SUPFAM" id="SSF81327">
    <property type="entry name" value="Small-conductance potassium channel"/>
    <property type="match status" value="1"/>
</dbReference>
<feature type="transmembrane region" description="Helical" evidence="1">
    <location>
        <begin position="302"/>
        <end position="323"/>
    </location>
</feature>
<dbReference type="OrthoDB" id="73653at2759"/>